<name>A0A7W4FF44_GLUDI</name>
<reference evidence="1 2" key="1">
    <citation type="submission" date="2020-04" db="EMBL/GenBank/DDBJ databases">
        <title>Description of novel Gluconacetobacter.</title>
        <authorList>
            <person name="Sombolestani A."/>
        </authorList>
    </citation>
    <scope>NUCLEOTIDE SEQUENCE [LARGE SCALE GENOMIC DNA]</scope>
    <source>
        <strain evidence="1 2">LMG 7603</strain>
    </source>
</reference>
<dbReference type="AlphaFoldDB" id="A0A7W4FF44"/>
<gene>
    <name evidence="1" type="ORF">HLH33_09855</name>
</gene>
<sequence length="122" mass="13645">MAEVNDLVALTTRLQRTRGYHLAPGFDEAPHIDPWRVAQADFLLPVLVRLAEQVWREDNPGANFGIHIEEDALALTGFRLLGVHHVPAAIVMLAMDEVLRRVADPGGVVRWEQLQAYAQSRS</sequence>
<dbReference type="Proteomes" id="UP000550787">
    <property type="component" value="Unassembled WGS sequence"/>
</dbReference>
<evidence type="ECO:0000313" key="2">
    <source>
        <dbReference type="Proteomes" id="UP000550787"/>
    </source>
</evidence>
<proteinExistence type="predicted"/>
<organism evidence="1 2">
    <name type="scientific">Gluconacetobacter diazotrophicus</name>
    <name type="common">Acetobacter diazotrophicus</name>
    <dbReference type="NCBI Taxonomy" id="33996"/>
    <lineage>
        <taxon>Bacteria</taxon>
        <taxon>Pseudomonadati</taxon>
        <taxon>Pseudomonadota</taxon>
        <taxon>Alphaproteobacteria</taxon>
        <taxon>Acetobacterales</taxon>
        <taxon>Acetobacteraceae</taxon>
        <taxon>Gluconacetobacter</taxon>
    </lineage>
</organism>
<dbReference type="RefSeq" id="WP_183115839.1">
    <property type="nucleotide sequence ID" value="NZ_JABEQG010000016.1"/>
</dbReference>
<dbReference type="EMBL" id="JABEQG010000016">
    <property type="protein sequence ID" value="MBB2156608.1"/>
    <property type="molecule type" value="Genomic_DNA"/>
</dbReference>
<protein>
    <submittedName>
        <fullName evidence="1">Uncharacterized protein</fullName>
    </submittedName>
</protein>
<accession>A0A7W4FF44</accession>
<comment type="caution">
    <text evidence="1">The sequence shown here is derived from an EMBL/GenBank/DDBJ whole genome shotgun (WGS) entry which is preliminary data.</text>
</comment>
<evidence type="ECO:0000313" key="1">
    <source>
        <dbReference type="EMBL" id="MBB2156608.1"/>
    </source>
</evidence>